<name>A0A917QKM7_9NOCA</name>
<evidence type="ECO:0000256" key="2">
    <source>
        <dbReference type="ARBA" id="ARBA00023235"/>
    </source>
</evidence>
<reference evidence="6" key="1">
    <citation type="journal article" date="2014" name="Int. J. Syst. Evol. Microbiol.">
        <title>Complete genome sequence of Corynebacterium casei LMG S-19264T (=DSM 44701T), isolated from a smear-ripened cheese.</title>
        <authorList>
            <consortium name="US DOE Joint Genome Institute (JGI-PGF)"/>
            <person name="Walter F."/>
            <person name="Albersmeier A."/>
            <person name="Kalinowski J."/>
            <person name="Ruckert C."/>
        </authorList>
    </citation>
    <scope>NUCLEOTIDE SEQUENCE</scope>
    <source>
        <strain evidence="6">CGMCC 4.7278</strain>
    </source>
</reference>
<dbReference type="EMBL" id="BMMW01000002">
    <property type="protein sequence ID" value="GGK55328.1"/>
    <property type="molecule type" value="Genomic_DNA"/>
</dbReference>
<feature type="active site" description="Proton donor/acceptor" evidence="3">
    <location>
        <position position="85"/>
    </location>
</feature>
<reference evidence="6" key="2">
    <citation type="submission" date="2020-09" db="EMBL/GenBank/DDBJ databases">
        <authorList>
            <person name="Sun Q."/>
            <person name="Zhou Y."/>
        </authorList>
    </citation>
    <scope>NUCLEOTIDE SEQUENCE</scope>
    <source>
        <strain evidence="6">CGMCC 4.7278</strain>
    </source>
</reference>
<dbReference type="SMART" id="SM00855">
    <property type="entry name" value="PGAM"/>
    <property type="match status" value="1"/>
</dbReference>
<protein>
    <submittedName>
        <fullName evidence="6">Phosphoglycerate mutase</fullName>
    </submittedName>
</protein>
<evidence type="ECO:0000256" key="5">
    <source>
        <dbReference type="PIRSR" id="PIRSR613078-3"/>
    </source>
</evidence>
<dbReference type="InterPro" id="IPR029033">
    <property type="entry name" value="His_PPase_superfam"/>
</dbReference>
<gene>
    <name evidence="6" type="ORF">GCM10011591_29060</name>
</gene>
<keyword evidence="1" id="KW-0324">Glycolysis</keyword>
<organism evidence="6 7">
    <name type="scientific">Nocardia camponoti</name>
    <dbReference type="NCBI Taxonomy" id="1616106"/>
    <lineage>
        <taxon>Bacteria</taxon>
        <taxon>Bacillati</taxon>
        <taxon>Actinomycetota</taxon>
        <taxon>Actinomycetes</taxon>
        <taxon>Mycobacteriales</taxon>
        <taxon>Nocardiaceae</taxon>
        <taxon>Nocardia</taxon>
    </lineage>
</organism>
<keyword evidence="7" id="KW-1185">Reference proteome</keyword>
<dbReference type="Pfam" id="PF00300">
    <property type="entry name" value="His_Phos_1"/>
    <property type="match status" value="1"/>
</dbReference>
<feature type="binding site" evidence="4">
    <location>
        <position position="61"/>
    </location>
    <ligand>
        <name>substrate</name>
    </ligand>
</feature>
<dbReference type="RefSeq" id="WP_188829399.1">
    <property type="nucleotide sequence ID" value="NZ_BMMW01000002.1"/>
</dbReference>
<dbReference type="GO" id="GO:0005737">
    <property type="term" value="C:cytoplasm"/>
    <property type="evidence" value="ECO:0007669"/>
    <property type="project" value="TreeGrafter"/>
</dbReference>
<evidence type="ECO:0000256" key="4">
    <source>
        <dbReference type="PIRSR" id="PIRSR613078-2"/>
    </source>
</evidence>
<dbReference type="PROSITE" id="PS00175">
    <property type="entry name" value="PG_MUTASE"/>
    <property type="match status" value="1"/>
</dbReference>
<dbReference type="Gene3D" id="3.40.50.1240">
    <property type="entry name" value="Phosphoglycerate mutase-like"/>
    <property type="match status" value="1"/>
</dbReference>
<feature type="binding site" evidence="4">
    <location>
        <begin position="11"/>
        <end position="18"/>
    </location>
    <ligand>
        <name>substrate</name>
    </ligand>
</feature>
<evidence type="ECO:0000256" key="1">
    <source>
        <dbReference type="ARBA" id="ARBA00023152"/>
    </source>
</evidence>
<feature type="active site" description="Tele-phosphohistidine intermediate" evidence="3">
    <location>
        <position position="12"/>
    </location>
</feature>
<evidence type="ECO:0000313" key="6">
    <source>
        <dbReference type="EMBL" id="GGK55328.1"/>
    </source>
</evidence>
<proteinExistence type="predicted"/>
<dbReference type="GO" id="GO:0016791">
    <property type="term" value="F:phosphatase activity"/>
    <property type="evidence" value="ECO:0007669"/>
    <property type="project" value="TreeGrafter"/>
</dbReference>
<dbReference type="InterPro" id="IPR050275">
    <property type="entry name" value="PGM_Phosphatase"/>
</dbReference>
<dbReference type="Proteomes" id="UP000612956">
    <property type="component" value="Unassembled WGS sequence"/>
</dbReference>
<comment type="caution">
    <text evidence="6">The sequence shown here is derived from an EMBL/GenBank/DDBJ whole genome shotgun (WGS) entry which is preliminary data.</text>
</comment>
<dbReference type="SUPFAM" id="SSF53254">
    <property type="entry name" value="Phosphoglycerate mutase-like"/>
    <property type="match status" value="1"/>
</dbReference>
<evidence type="ECO:0000256" key="3">
    <source>
        <dbReference type="PIRSR" id="PIRSR613078-1"/>
    </source>
</evidence>
<dbReference type="PANTHER" id="PTHR48100:SF1">
    <property type="entry name" value="HISTIDINE PHOSPHATASE FAMILY PROTEIN-RELATED"/>
    <property type="match status" value="1"/>
</dbReference>
<accession>A0A917QKM7</accession>
<dbReference type="InterPro" id="IPR013078">
    <property type="entry name" value="His_Pase_superF_clade-1"/>
</dbReference>
<sequence>MSTAAKLVLVRHGETEGNVAKLLDTKLPGAPLTERGVAQAKSFGANLVRPPRLLVSSEALRAKQTAAHIAAAVNLEPQVLNGLYEVQLGELDGRGDREAFEAFETIYTDWHFGNLDVRAPGGESGQEVLDRFLPVLNDLRATHLEADAEGDVLVVIHGAAMRLVAKALTGFAPEFSATNHLDNTETIELLPVPSGGYQCLRWGKLTPPFDVREHQETDDPMG</sequence>
<keyword evidence="2" id="KW-0413">Isomerase</keyword>
<dbReference type="PANTHER" id="PTHR48100">
    <property type="entry name" value="BROAD-SPECIFICITY PHOSPHATASE YOR283W-RELATED"/>
    <property type="match status" value="1"/>
</dbReference>
<evidence type="ECO:0000313" key="7">
    <source>
        <dbReference type="Proteomes" id="UP000612956"/>
    </source>
</evidence>
<dbReference type="InterPro" id="IPR001345">
    <property type="entry name" value="PG/BPGM_mutase_AS"/>
</dbReference>
<feature type="site" description="Transition state stabilizer" evidence="5">
    <location>
        <position position="157"/>
    </location>
</feature>
<dbReference type="CDD" id="cd07067">
    <property type="entry name" value="HP_PGM_like"/>
    <property type="match status" value="1"/>
</dbReference>
<dbReference type="AlphaFoldDB" id="A0A917QKM7"/>